<dbReference type="Proteomes" id="UP000002036">
    <property type="component" value="Chromosome A"/>
</dbReference>
<proteinExistence type="predicted"/>
<feature type="region of interest" description="Disordered" evidence="1">
    <location>
        <begin position="56"/>
        <end position="85"/>
    </location>
</feature>
<evidence type="ECO:0000256" key="1">
    <source>
        <dbReference type="SAM" id="MobiDB-lite"/>
    </source>
</evidence>
<gene>
    <name evidence="2" type="ordered locus">KLTH0A02926g</name>
</gene>
<sequence length="410" mass="47100">MDGPRYVAPSQRLYRARHKITRKDLWKSYTVDDLTLSVDEPALLDFSVPVLDFKKPPKKTVSSSERSSSIFSQPCGAGSEYGSQDDLGSTANGELQNLMFRNYSLDSMILQNKKRITDHENNVSLLKAVSETSAANNKNYRTCSRPSSLPPKLSKEKVLHENAIEELVRHAERLEHRDARVLKYTNRKLLRREAHAQKQWAEIGQKKNKDILLEVRRRGLVLDGLPWQHRQRVYDLCLIKNLEAPPSAPLLADIRSAIEDAVEDRGDEIFCNLYARSKWLKNGAPPAFNFYQVFELEFESLYYHITITLGLDPVREFVWPLLATVLCHYLNRGPADMVVRLVDTLVLTSYYGEIDEVFDKIWEIVLKEQSHKFFGSRESVHDELRSIHAHLPTLLQTLQAQSGQAKEVKQ</sequence>
<dbReference type="OrthoDB" id="4052116at2759"/>
<evidence type="ECO:0000313" key="2">
    <source>
        <dbReference type="EMBL" id="CAR21143.1"/>
    </source>
</evidence>
<protein>
    <submittedName>
        <fullName evidence="2">KLTH0A02926p</fullName>
    </submittedName>
</protein>
<dbReference type="RefSeq" id="XP_002551585.1">
    <property type="nucleotide sequence ID" value="XM_002551539.1"/>
</dbReference>
<evidence type="ECO:0000313" key="3">
    <source>
        <dbReference type="Proteomes" id="UP000002036"/>
    </source>
</evidence>
<name>C5DBI6_LACTC</name>
<accession>C5DBI6</accession>
<dbReference type="OMA" id="SYYHELD"/>
<keyword evidence="3" id="KW-1185">Reference proteome</keyword>
<dbReference type="GeneID" id="8290384"/>
<reference evidence="2 3" key="1">
    <citation type="journal article" date="2009" name="Genome Res.">
        <title>Comparative genomics of protoploid Saccharomycetaceae.</title>
        <authorList>
            <consortium name="The Genolevures Consortium"/>
            <person name="Souciet J.-L."/>
            <person name="Dujon B."/>
            <person name="Gaillardin C."/>
            <person name="Johnston M."/>
            <person name="Baret P.V."/>
            <person name="Cliften P."/>
            <person name="Sherman D.J."/>
            <person name="Weissenbach J."/>
            <person name="Westhof E."/>
            <person name="Wincker P."/>
            <person name="Jubin C."/>
            <person name="Poulain J."/>
            <person name="Barbe V."/>
            <person name="Segurens B."/>
            <person name="Artiguenave F."/>
            <person name="Anthouard V."/>
            <person name="Vacherie B."/>
            <person name="Val M.-E."/>
            <person name="Fulton R.S."/>
            <person name="Minx P."/>
            <person name="Wilson R."/>
            <person name="Durrens P."/>
            <person name="Jean G."/>
            <person name="Marck C."/>
            <person name="Martin T."/>
            <person name="Nikolski M."/>
            <person name="Rolland T."/>
            <person name="Seret M.-L."/>
            <person name="Casaregola S."/>
            <person name="Despons L."/>
            <person name="Fairhead C."/>
            <person name="Fischer G."/>
            <person name="Lafontaine I."/>
            <person name="Leh V."/>
            <person name="Lemaire M."/>
            <person name="de Montigny J."/>
            <person name="Neuveglise C."/>
            <person name="Thierry A."/>
            <person name="Blanc-Lenfle I."/>
            <person name="Bleykasten C."/>
            <person name="Diffels J."/>
            <person name="Fritsch E."/>
            <person name="Frangeul L."/>
            <person name="Goeffon A."/>
            <person name="Jauniaux N."/>
            <person name="Kachouri-Lafond R."/>
            <person name="Payen C."/>
            <person name="Potier S."/>
            <person name="Pribylova L."/>
            <person name="Ozanne C."/>
            <person name="Richard G.-F."/>
            <person name="Sacerdot C."/>
            <person name="Straub M.-L."/>
            <person name="Talla E."/>
        </authorList>
    </citation>
    <scope>NUCLEOTIDE SEQUENCE [LARGE SCALE GENOMIC DNA]</scope>
    <source>
        <strain evidence="3">ATCC 56472 / CBS 6340 / NRRL Y-8284</strain>
    </source>
</reference>
<feature type="compositionally biased region" description="Low complexity" evidence="1">
    <location>
        <begin position="62"/>
        <end position="72"/>
    </location>
</feature>
<dbReference type="AlphaFoldDB" id="C5DBI6"/>
<organism evidence="2 3">
    <name type="scientific">Lachancea thermotolerans (strain ATCC 56472 / CBS 6340 / NRRL Y-8284)</name>
    <name type="common">Yeast</name>
    <name type="synonym">Kluyveromyces thermotolerans</name>
    <dbReference type="NCBI Taxonomy" id="559295"/>
    <lineage>
        <taxon>Eukaryota</taxon>
        <taxon>Fungi</taxon>
        <taxon>Dikarya</taxon>
        <taxon>Ascomycota</taxon>
        <taxon>Saccharomycotina</taxon>
        <taxon>Saccharomycetes</taxon>
        <taxon>Saccharomycetales</taxon>
        <taxon>Saccharomycetaceae</taxon>
        <taxon>Lachancea</taxon>
    </lineage>
</organism>
<dbReference type="FunCoup" id="C5DBI6">
    <property type="interactions" value="2"/>
</dbReference>
<dbReference type="InParanoid" id="C5DBI6"/>
<dbReference type="KEGG" id="lth:KLTH0A02926g"/>
<dbReference type="HOGENOM" id="CLU_052997_0_0_1"/>
<dbReference type="EMBL" id="CU928165">
    <property type="protein sequence ID" value="CAR21143.1"/>
    <property type="molecule type" value="Genomic_DNA"/>
</dbReference>
<dbReference type="eggNOG" id="ENOG502RZ58">
    <property type="taxonomic scope" value="Eukaryota"/>
</dbReference>